<dbReference type="EMBL" id="PTJA01000003">
    <property type="protein sequence ID" value="PPK81832.1"/>
    <property type="molecule type" value="Genomic_DNA"/>
</dbReference>
<protein>
    <submittedName>
        <fullName evidence="1">Uncharacterized protein</fullName>
    </submittedName>
</protein>
<sequence length="37" mass="4122">MCVTFVISFTLLTCEGNFSMQGSNEMIAYNEKSALIK</sequence>
<keyword evidence="2" id="KW-1185">Reference proteome</keyword>
<accession>A0A2S6HV64</accession>
<dbReference type="AlphaFoldDB" id="A0A2S6HV64"/>
<organism evidence="1 2">
    <name type="scientific">Lacrimispora xylanisolvens</name>
    <dbReference type="NCBI Taxonomy" id="384636"/>
    <lineage>
        <taxon>Bacteria</taxon>
        <taxon>Bacillati</taxon>
        <taxon>Bacillota</taxon>
        <taxon>Clostridia</taxon>
        <taxon>Lachnospirales</taxon>
        <taxon>Lachnospiraceae</taxon>
        <taxon>Lacrimispora</taxon>
    </lineage>
</organism>
<dbReference type="Proteomes" id="UP000237749">
    <property type="component" value="Unassembled WGS sequence"/>
</dbReference>
<gene>
    <name evidence="1" type="ORF">BXY41_10339</name>
</gene>
<reference evidence="1 2" key="1">
    <citation type="submission" date="2018-02" db="EMBL/GenBank/DDBJ databases">
        <title>Genomic Encyclopedia of Archaeal and Bacterial Type Strains, Phase II (KMG-II): from individual species to whole genera.</title>
        <authorList>
            <person name="Goeker M."/>
        </authorList>
    </citation>
    <scope>NUCLEOTIDE SEQUENCE [LARGE SCALE GENOMIC DNA]</scope>
    <source>
        <strain evidence="1 2">DSM 3808</strain>
    </source>
</reference>
<proteinExistence type="predicted"/>
<comment type="caution">
    <text evidence="1">The sequence shown here is derived from an EMBL/GenBank/DDBJ whole genome shotgun (WGS) entry which is preliminary data.</text>
</comment>
<evidence type="ECO:0000313" key="1">
    <source>
        <dbReference type="EMBL" id="PPK81832.1"/>
    </source>
</evidence>
<evidence type="ECO:0000313" key="2">
    <source>
        <dbReference type="Proteomes" id="UP000237749"/>
    </source>
</evidence>
<name>A0A2S6HV64_9FIRM</name>